<dbReference type="Gene3D" id="3.40.50.360">
    <property type="match status" value="1"/>
</dbReference>
<protein>
    <submittedName>
        <fullName evidence="2">NAD(P)H dehydrogenase (Quinone)</fullName>
        <ecNumber evidence="2">1.6.5.2</ecNumber>
    </submittedName>
</protein>
<accession>A0A2W1JR42</accession>
<organism evidence="2 3">
    <name type="scientific">Acaryochloris thomasi RCC1774</name>
    <dbReference type="NCBI Taxonomy" id="1764569"/>
    <lineage>
        <taxon>Bacteria</taxon>
        <taxon>Bacillati</taxon>
        <taxon>Cyanobacteriota</taxon>
        <taxon>Cyanophyceae</taxon>
        <taxon>Acaryochloridales</taxon>
        <taxon>Acaryochloridaceae</taxon>
        <taxon>Acaryochloris</taxon>
        <taxon>Acaryochloris thomasi</taxon>
    </lineage>
</organism>
<keyword evidence="2" id="KW-0560">Oxidoreductase</keyword>
<dbReference type="SUPFAM" id="SSF52218">
    <property type="entry name" value="Flavoproteins"/>
    <property type="match status" value="1"/>
</dbReference>
<feature type="domain" description="Flavodoxin-like" evidence="1">
    <location>
        <begin position="4"/>
        <end position="146"/>
    </location>
</feature>
<dbReference type="EC" id="1.6.5.2" evidence="2"/>
<sequence length="203" mass="21211">MTNILIVYTTSLGNTEKMAKAIADGTRSVAGAEVIYKSSNEVEIDHVKTCQALIVGTPIRHRTADARIKAFIEDTLEKLWLTDDMVGKVGGVFSVGGGYGNMGAGCELAQLGILSAMAACGMVLVTLPKTTPGFDVAGMHWGPNGRSGGPKMEPVGVTTEMLETAYHHGANVARVAVALDGQTLMAHGNIAPSPEIVDLFLNG</sequence>
<dbReference type="GO" id="GO:0010181">
    <property type="term" value="F:FMN binding"/>
    <property type="evidence" value="ECO:0007669"/>
    <property type="project" value="InterPro"/>
</dbReference>
<dbReference type="AlphaFoldDB" id="A0A2W1JR42"/>
<dbReference type="GO" id="GO:0009055">
    <property type="term" value="F:electron transfer activity"/>
    <property type="evidence" value="ECO:0007669"/>
    <property type="project" value="InterPro"/>
</dbReference>
<proteinExistence type="predicted"/>
<dbReference type="EMBL" id="PQWO01000006">
    <property type="protein sequence ID" value="PZD73302.1"/>
    <property type="molecule type" value="Genomic_DNA"/>
</dbReference>
<name>A0A2W1JR42_9CYAN</name>
<dbReference type="RefSeq" id="WP_110986180.1">
    <property type="nucleotide sequence ID" value="NZ_CAWNWM010000006.1"/>
</dbReference>
<dbReference type="OrthoDB" id="9801479at2"/>
<reference evidence="2 3" key="1">
    <citation type="journal article" date="2018" name="Sci. Rep.">
        <title>A novel species of the marine cyanobacterium Acaryochloris with a unique pigment content and lifestyle.</title>
        <authorList>
            <person name="Partensky F."/>
            <person name="Six C."/>
            <person name="Ratin M."/>
            <person name="Garczarek L."/>
            <person name="Vaulot D."/>
            <person name="Probert I."/>
            <person name="Calteau A."/>
            <person name="Gourvil P."/>
            <person name="Marie D."/>
            <person name="Grebert T."/>
            <person name="Bouchier C."/>
            <person name="Le Panse S."/>
            <person name="Gachenot M."/>
            <person name="Rodriguez F."/>
            <person name="Garrido J.L."/>
        </authorList>
    </citation>
    <scope>NUCLEOTIDE SEQUENCE [LARGE SCALE GENOMIC DNA]</scope>
    <source>
        <strain evidence="2 3">RCC1774</strain>
    </source>
</reference>
<dbReference type="Proteomes" id="UP000248857">
    <property type="component" value="Unassembled WGS sequence"/>
</dbReference>
<keyword evidence="3" id="KW-1185">Reference proteome</keyword>
<evidence type="ECO:0000259" key="1">
    <source>
        <dbReference type="PROSITE" id="PS50902"/>
    </source>
</evidence>
<evidence type="ECO:0000313" key="3">
    <source>
        <dbReference type="Proteomes" id="UP000248857"/>
    </source>
</evidence>
<dbReference type="GO" id="GO:0003955">
    <property type="term" value="F:NAD(P)H dehydrogenase (quinone) activity"/>
    <property type="evidence" value="ECO:0007669"/>
    <property type="project" value="UniProtKB-EC"/>
</dbReference>
<dbReference type="PROSITE" id="PS00201">
    <property type="entry name" value="FLAVODOXIN"/>
    <property type="match status" value="1"/>
</dbReference>
<dbReference type="InterPro" id="IPR026816">
    <property type="entry name" value="Flavodoxin_dom"/>
</dbReference>
<dbReference type="InterPro" id="IPR001226">
    <property type="entry name" value="Flavodoxin_CS"/>
</dbReference>
<comment type="caution">
    <text evidence="2">The sequence shown here is derived from an EMBL/GenBank/DDBJ whole genome shotgun (WGS) entry which is preliminary data.</text>
</comment>
<dbReference type="PROSITE" id="PS50902">
    <property type="entry name" value="FLAVODOXIN_LIKE"/>
    <property type="match status" value="1"/>
</dbReference>
<dbReference type="InterPro" id="IPR008254">
    <property type="entry name" value="Flavodoxin/NO_synth"/>
</dbReference>
<evidence type="ECO:0000313" key="2">
    <source>
        <dbReference type="EMBL" id="PZD73302.1"/>
    </source>
</evidence>
<dbReference type="InterPro" id="IPR029039">
    <property type="entry name" value="Flavoprotein-like_sf"/>
</dbReference>
<gene>
    <name evidence="2" type="ORF">C1752_02209</name>
</gene>
<dbReference type="Pfam" id="PF12724">
    <property type="entry name" value="Flavodoxin_5"/>
    <property type="match status" value="1"/>
</dbReference>